<evidence type="ECO:0000313" key="3">
    <source>
        <dbReference type="Proteomes" id="UP000019102"/>
    </source>
</evidence>
<proteinExistence type="predicted"/>
<accession>W4VMI2</accession>
<dbReference type="OrthoDB" id="2880699at2"/>
<evidence type="ECO:0000256" key="1">
    <source>
        <dbReference type="SAM" id="Phobius"/>
    </source>
</evidence>
<feature type="transmembrane region" description="Helical" evidence="1">
    <location>
        <begin position="12"/>
        <end position="37"/>
    </location>
</feature>
<dbReference type="EMBL" id="BAVS01000017">
    <property type="protein sequence ID" value="GAE93929.1"/>
    <property type="molecule type" value="Genomic_DNA"/>
</dbReference>
<keyword evidence="1" id="KW-0812">Transmembrane</keyword>
<evidence type="ECO:0000313" key="2">
    <source>
        <dbReference type="EMBL" id="GAE93929.1"/>
    </source>
</evidence>
<dbReference type="AlphaFoldDB" id="W4VMI2"/>
<dbReference type="RefSeq" id="WP_035724414.1">
    <property type="nucleotide sequence ID" value="NZ_BAVS01000017.1"/>
</dbReference>
<dbReference type="Proteomes" id="UP000019102">
    <property type="component" value="Unassembled WGS sequence"/>
</dbReference>
<organism evidence="2 3">
    <name type="scientific">Gracilibacillus boraciitolerans JCM 21714</name>
    <dbReference type="NCBI Taxonomy" id="1298598"/>
    <lineage>
        <taxon>Bacteria</taxon>
        <taxon>Bacillati</taxon>
        <taxon>Bacillota</taxon>
        <taxon>Bacilli</taxon>
        <taxon>Bacillales</taxon>
        <taxon>Bacillaceae</taxon>
        <taxon>Gracilibacillus</taxon>
    </lineage>
</organism>
<protein>
    <submittedName>
        <fullName evidence="2">Uncharacterized protein</fullName>
    </submittedName>
</protein>
<name>W4VMI2_9BACI</name>
<keyword evidence="3" id="KW-1185">Reference proteome</keyword>
<keyword evidence="1" id="KW-1133">Transmembrane helix</keyword>
<reference evidence="2 3" key="1">
    <citation type="journal article" date="2014" name="Genome Announc.">
        <title>Draft Genome Sequence of the Boron-Tolerant and Moderately Halotolerant Bacterium Gracilibacillus boraciitolerans JCM 21714T.</title>
        <authorList>
            <person name="Ahmed I."/>
            <person name="Oshima K."/>
            <person name="Suda W."/>
            <person name="Kitamura K."/>
            <person name="Iida T."/>
            <person name="Ohmori Y."/>
            <person name="Fujiwara T."/>
            <person name="Hattori M."/>
            <person name="Ohkuma M."/>
        </authorList>
    </citation>
    <scope>NUCLEOTIDE SEQUENCE [LARGE SCALE GENOMIC DNA]</scope>
    <source>
        <strain evidence="2 3">JCM 21714</strain>
    </source>
</reference>
<comment type="caution">
    <text evidence="2">The sequence shown here is derived from an EMBL/GenBank/DDBJ whole genome shotgun (WGS) entry which is preliminary data.</text>
</comment>
<dbReference type="eggNOG" id="ENOG502ZDEK">
    <property type="taxonomic scope" value="Bacteria"/>
</dbReference>
<sequence length="131" mass="14415">MKHKDIEVGDRILFILGMSLCGVLVFTLLTGVVVALFTPLRKREKTSSVQGESQDFSADAHGFRSFAGNYAEAVKKGGAVVTKQEITQALEDHDQSTEIFLDKLWKSIKKGGICAGKEIILIVMKMVERSI</sequence>
<gene>
    <name evidence="2" type="ORF">JCM21714_3050</name>
</gene>
<keyword evidence="1" id="KW-0472">Membrane</keyword>